<feature type="domain" description="SnoaL-like" evidence="1">
    <location>
        <begin position="20"/>
        <end position="111"/>
    </location>
</feature>
<evidence type="ECO:0000313" key="3">
    <source>
        <dbReference type="Proteomes" id="UP000028059"/>
    </source>
</evidence>
<dbReference type="AlphaFoldDB" id="A0A081RPC8"/>
<sequence length="126" mass="15012">MSNQELIKNFYISFQNKETDFSDFCHENIEWITMDDMPNGGIYVGIKSVFEDYFPKMLSNFKEFHALPERFLDFKDHVMVVGKYHGISNTNKEFTITFSHVYLIQDKKIVQFRQFTDSQKIQESLT</sequence>
<protein>
    <submittedName>
        <fullName evidence="2">Ketosteroid isomerase protein</fullName>
    </submittedName>
</protein>
<proteinExistence type="predicted"/>
<dbReference type="Pfam" id="PF12680">
    <property type="entry name" value="SnoaL_2"/>
    <property type="match status" value="1"/>
</dbReference>
<dbReference type="Gene3D" id="3.10.450.50">
    <property type="match status" value="1"/>
</dbReference>
<dbReference type="GO" id="GO:0016853">
    <property type="term" value="F:isomerase activity"/>
    <property type="evidence" value="ECO:0007669"/>
    <property type="project" value="UniProtKB-KW"/>
</dbReference>
<organism evidence="2 3">
    <name type="scientific">Marine Group I thaumarchaeote SCGC AAA799-N04</name>
    <dbReference type="NCBI Taxonomy" id="1502293"/>
    <lineage>
        <taxon>Archaea</taxon>
        <taxon>Nitrososphaerota</taxon>
        <taxon>Marine Group I</taxon>
    </lineage>
</organism>
<evidence type="ECO:0000313" key="2">
    <source>
        <dbReference type="EMBL" id="KEQ57051.1"/>
    </source>
</evidence>
<dbReference type="EMBL" id="JOKN01000005">
    <property type="protein sequence ID" value="KEQ57051.1"/>
    <property type="molecule type" value="Genomic_DNA"/>
</dbReference>
<gene>
    <name evidence="2" type="ORF">AAA799N04_00449</name>
</gene>
<dbReference type="PANTHER" id="PTHR41252">
    <property type="entry name" value="BLR2505 PROTEIN"/>
    <property type="match status" value="1"/>
</dbReference>
<keyword evidence="3" id="KW-1185">Reference proteome</keyword>
<dbReference type="InterPro" id="IPR032710">
    <property type="entry name" value="NTF2-like_dom_sf"/>
</dbReference>
<dbReference type="SUPFAM" id="SSF54427">
    <property type="entry name" value="NTF2-like"/>
    <property type="match status" value="1"/>
</dbReference>
<dbReference type="Proteomes" id="UP000028059">
    <property type="component" value="Unassembled WGS sequence"/>
</dbReference>
<keyword evidence="2" id="KW-0413">Isomerase</keyword>
<comment type="caution">
    <text evidence="2">The sequence shown here is derived from an EMBL/GenBank/DDBJ whole genome shotgun (WGS) entry which is preliminary data.</text>
</comment>
<evidence type="ECO:0000259" key="1">
    <source>
        <dbReference type="Pfam" id="PF12680"/>
    </source>
</evidence>
<dbReference type="InterPro" id="IPR037401">
    <property type="entry name" value="SnoaL-like"/>
</dbReference>
<accession>A0A081RPC8</accession>
<reference evidence="2 3" key="1">
    <citation type="submission" date="2014-06" db="EMBL/GenBank/DDBJ databases">
        <authorList>
            <person name="Ngugi D.K."/>
            <person name="Blom J."/>
            <person name="Alam I."/>
            <person name="Rashid M."/>
            <person name="Ba Alawi W."/>
            <person name="Zhang G."/>
            <person name="Hikmawan T."/>
            <person name="Guan Y."/>
            <person name="Antunes A."/>
            <person name="Siam R."/>
            <person name="ElDorry H."/>
            <person name="Bajic V."/>
            <person name="Stingl U."/>
        </authorList>
    </citation>
    <scope>NUCLEOTIDE SEQUENCE [LARGE SCALE GENOMIC DNA]</scope>
    <source>
        <strain evidence="2">SCGC AAA799-N04</strain>
    </source>
</reference>
<dbReference type="PANTHER" id="PTHR41252:SF1">
    <property type="entry name" value="BLR2505 PROTEIN"/>
    <property type="match status" value="1"/>
</dbReference>
<name>A0A081RPC8_9ARCH</name>